<accession>A0A4Z2BNA3</accession>
<evidence type="ECO:0000256" key="1">
    <source>
        <dbReference type="SAM" id="MobiDB-lite"/>
    </source>
</evidence>
<name>A0A4Z2BNA3_9TELE</name>
<reference evidence="2 3" key="1">
    <citation type="submission" date="2019-04" db="EMBL/GenBank/DDBJ databases">
        <title>The sequence and de novo assembly of Takifugu bimaculatus genome using PacBio and Hi-C technologies.</title>
        <authorList>
            <person name="Xu P."/>
            <person name="Liu B."/>
            <person name="Zhou Z."/>
        </authorList>
    </citation>
    <scope>NUCLEOTIDE SEQUENCE [LARGE SCALE GENOMIC DNA]</scope>
    <source>
        <strain evidence="2">TB-2018</strain>
        <tissue evidence="2">Muscle</tissue>
    </source>
</reference>
<proteinExistence type="predicted"/>
<evidence type="ECO:0000313" key="2">
    <source>
        <dbReference type="EMBL" id="TNM93257.1"/>
    </source>
</evidence>
<feature type="compositionally biased region" description="Basic and acidic residues" evidence="1">
    <location>
        <begin position="78"/>
        <end position="88"/>
    </location>
</feature>
<dbReference type="Proteomes" id="UP000516260">
    <property type="component" value="Chromosome 20"/>
</dbReference>
<protein>
    <submittedName>
        <fullName evidence="2">Uncharacterized protein</fullName>
    </submittedName>
</protein>
<gene>
    <name evidence="2" type="ORF">fugu_018659</name>
</gene>
<evidence type="ECO:0000313" key="3">
    <source>
        <dbReference type="Proteomes" id="UP000516260"/>
    </source>
</evidence>
<dbReference type="AlphaFoldDB" id="A0A4Z2BNA3"/>
<feature type="region of interest" description="Disordered" evidence="1">
    <location>
        <begin position="29"/>
        <end position="112"/>
    </location>
</feature>
<organism evidence="2 3">
    <name type="scientific">Takifugu bimaculatus</name>
    <dbReference type="NCBI Taxonomy" id="433685"/>
    <lineage>
        <taxon>Eukaryota</taxon>
        <taxon>Metazoa</taxon>
        <taxon>Chordata</taxon>
        <taxon>Craniata</taxon>
        <taxon>Vertebrata</taxon>
        <taxon>Euteleostomi</taxon>
        <taxon>Actinopterygii</taxon>
        <taxon>Neopterygii</taxon>
        <taxon>Teleostei</taxon>
        <taxon>Neoteleostei</taxon>
        <taxon>Acanthomorphata</taxon>
        <taxon>Eupercaria</taxon>
        <taxon>Tetraodontiformes</taxon>
        <taxon>Tetradontoidea</taxon>
        <taxon>Tetraodontidae</taxon>
        <taxon>Takifugu</taxon>
    </lineage>
</organism>
<sequence>MAARFKQPDKSLANGHRVPWRLTVCWSGTMTTPVKPLGGPERRGGDGRGKMLQEGSQRLAANRPARDNGRELPQTPSRTERGQERRLAFGESQNNQRLKENLTASLLHVTDN</sequence>
<comment type="caution">
    <text evidence="2">The sequence shown here is derived from an EMBL/GenBank/DDBJ whole genome shotgun (WGS) entry which is preliminary data.</text>
</comment>
<feature type="compositionally biased region" description="Basic and acidic residues" evidence="1">
    <location>
        <begin position="40"/>
        <end position="51"/>
    </location>
</feature>
<dbReference type="EMBL" id="SWLE01000013">
    <property type="protein sequence ID" value="TNM93257.1"/>
    <property type="molecule type" value="Genomic_DNA"/>
</dbReference>
<keyword evidence="3" id="KW-1185">Reference proteome</keyword>